<dbReference type="PANTHER" id="PTHR11246">
    <property type="entry name" value="PRE-MRNA SPLICING FACTOR"/>
    <property type="match status" value="1"/>
</dbReference>
<evidence type="ECO:0000256" key="3">
    <source>
        <dbReference type="ARBA" id="ARBA00023242"/>
    </source>
</evidence>
<keyword evidence="2" id="KW-0677">Repeat</keyword>
<evidence type="ECO:0000256" key="4">
    <source>
        <dbReference type="SAM" id="MobiDB-lite"/>
    </source>
</evidence>
<dbReference type="SMART" id="SM00386">
    <property type="entry name" value="HAT"/>
    <property type="match status" value="10"/>
</dbReference>
<dbReference type="AlphaFoldDB" id="A0A1C6YBR6"/>
<dbReference type="InterPro" id="IPR010491">
    <property type="entry name" value="PRP1_N"/>
</dbReference>
<dbReference type="Proteomes" id="UP000507536">
    <property type="component" value="Chromosome 9"/>
</dbReference>
<feature type="compositionally biased region" description="Basic and acidic residues" evidence="4">
    <location>
        <begin position="1108"/>
        <end position="1141"/>
    </location>
</feature>
<accession>A0A1C6YBR6</accession>
<dbReference type="InterPro" id="IPR011990">
    <property type="entry name" value="TPR-like_helical_dom_sf"/>
</dbReference>
<dbReference type="InterPro" id="IPR003107">
    <property type="entry name" value="HAT"/>
</dbReference>
<dbReference type="GO" id="GO:0071013">
    <property type="term" value="C:catalytic step 2 spliceosome"/>
    <property type="evidence" value="ECO:0007669"/>
    <property type="project" value="TreeGrafter"/>
</dbReference>
<dbReference type="EMBL" id="LT608189">
    <property type="protein sequence ID" value="SCM20735.1"/>
    <property type="molecule type" value="Genomic_DNA"/>
</dbReference>
<proteinExistence type="predicted"/>
<dbReference type="GO" id="GO:0046540">
    <property type="term" value="C:U4/U6 x U5 tri-snRNP complex"/>
    <property type="evidence" value="ECO:0007669"/>
    <property type="project" value="TreeGrafter"/>
</dbReference>
<feature type="region of interest" description="Disordered" evidence="4">
    <location>
        <begin position="1099"/>
        <end position="1147"/>
    </location>
</feature>
<organism evidence="6 7">
    <name type="scientific">Plasmodium chabaudi adami</name>
    <dbReference type="NCBI Taxonomy" id="5826"/>
    <lineage>
        <taxon>Eukaryota</taxon>
        <taxon>Sar</taxon>
        <taxon>Alveolata</taxon>
        <taxon>Apicomplexa</taxon>
        <taxon>Aconoidasida</taxon>
        <taxon>Haemosporida</taxon>
        <taxon>Plasmodiidae</taxon>
        <taxon>Plasmodium</taxon>
        <taxon>Plasmodium (Vinckeia)</taxon>
    </lineage>
</organism>
<protein>
    <submittedName>
        <fullName evidence="6">Pre-mRNA-processing factor 6, putative</fullName>
    </submittedName>
</protein>
<dbReference type="InterPro" id="IPR045075">
    <property type="entry name" value="Syf1-like"/>
</dbReference>
<dbReference type="SUPFAM" id="SSF48452">
    <property type="entry name" value="TPR-like"/>
    <property type="match status" value="5"/>
</dbReference>
<dbReference type="Gene3D" id="1.25.40.10">
    <property type="entry name" value="Tetratricopeptide repeat domain"/>
    <property type="match status" value="4"/>
</dbReference>
<feature type="domain" description="PRP1 splicing factor N-terminal" evidence="5">
    <location>
        <begin position="22"/>
        <end position="150"/>
    </location>
</feature>
<gene>
    <name evidence="6" type="primary">PRPF6</name>
    <name evidence="6" type="ORF">PCHDS_000190600</name>
</gene>
<comment type="subcellular location">
    <subcellularLocation>
        <location evidence="1">Nucleus</location>
    </subcellularLocation>
</comment>
<dbReference type="GO" id="GO:0000244">
    <property type="term" value="P:spliceosomal tri-snRNP complex assembly"/>
    <property type="evidence" value="ECO:0007669"/>
    <property type="project" value="TreeGrafter"/>
</dbReference>
<dbReference type="Pfam" id="PF06424">
    <property type="entry name" value="PRP1_N"/>
    <property type="match status" value="1"/>
</dbReference>
<evidence type="ECO:0000256" key="1">
    <source>
        <dbReference type="ARBA" id="ARBA00004123"/>
    </source>
</evidence>
<evidence type="ECO:0000256" key="2">
    <source>
        <dbReference type="ARBA" id="ARBA00022737"/>
    </source>
</evidence>
<reference evidence="6 7" key="1">
    <citation type="submission" date="2016-08" db="EMBL/GenBank/DDBJ databases">
        <authorList>
            <consortium name="Pathogen Informatics"/>
        </authorList>
    </citation>
    <scope>NUCLEOTIDE SEQUENCE [LARGE SCALE GENOMIC DNA]</scope>
    <source>
        <strain evidence="6 7">DS</strain>
    </source>
</reference>
<evidence type="ECO:0000313" key="6">
    <source>
        <dbReference type="EMBL" id="SCM20735.1"/>
    </source>
</evidence>
<evidence type="ECO:0000313" key="7">
    <source>
        <dbReference type="Proteomes" id="UP000507536"/>
    </source>
</evidence>
<keyword evidence="3" id="KW-0539">Nucleus</keyword>
<dbReference type="PANTHER" id="PTHR11246:SF1">
    <property type="entry name" value="PRE-MRNA-PROCESSING FACTOR 6"/>
    <property type="match status" value="1"/>
</dbReference>
<name>A0A1C6YBR6_PLACE</name>
<evidence type="ECO:0000259" key="5">
    <source>
        <dbReference type="Pfam" id="PF06424"/>
    </source>
</evidence>
<sequence length="1147" mass="130621">MKSIKNGMYNFNPSKEDPFGKAPAGYVAGKGRGVTGFSGGVSRDDITEDKDKNDYSDFNYDEFHGYSESLFKDTEYDEEDKEADDIYEAIDSRMDVRRKSRRENKLKEEILKMRAQKPTIQEQFSDLKKNLANVTLEEWESIPNVLNYSRQKQKKMPKSYLPAPDSLIMSKLNESNSHLNYSASSGNTSGLKTPLGMKTPLGLYTPIGLGFQTPLLKGSTSSGIDTPLFGKNNRNGSINSGLSTPFTLSGYATPFAISGYATPLNSSNISGYNTPLISGGTNNANNASMLSLNDLGEARGTVLSVKLDELIDNVEGQTVIDPKGYLTNLNAKNLTSDSDIADINKARSLLKSVINTNRKHGPGWIAAARVEELAQRKDKAKEIIMKGCIECSKNEDVWLEAVRLEDKLSEAKIILAKAIKNIPTSVKLWLEAYKKEKNVQDKRKVLRKAIECIPNSVVLWKEAISLENENNAYILLKRAVECIPQCIEMWIALARLCKYSEAQKVLNEARKQIPTSAEIWINASKLEEKQGNINMVDVIIKRCIENLSQKNVVHERDKWIKFAEECEQSDFLHTCQSIIKNTMNIGVENLNKKRIYKQDAQNCINNKSLHTARCIYNEALKIFKTKKSLWLDLANLELTHGNQANVDDVLQRAVKNCPHSSVLWLMYAKQKWLNNEIDAARKILAESFMHNQNTEVISLAAVKLERENNEFERARVLLKKSRVQCNTPKIWMQSVQLERLLGNYNDAKELVHEALKIHKKFDKLYMIAGQIELEMVELKENNVEQDEEENLTSAYDKAQQIYQQGLKFCPDSINLWLCAIDLQITKKSYTSARALVEKAKIKIKNIHSLSINTKILKNKEIIESNEQYIHDEEIASNLNHSKNGDSNNDNISNSKNELENKNINASVKVIENYDLLWLKLIEIELLCNNKNINPIISEALKECPTSGILWSKAIELENKNLQNSKSVTAFNNCGNNSYVILIVAIIFWNNYKIVKARKWFHRAITLNPSFGDGWATFLAFEIDQENEINQKDIINKCIKAEPNRGYMWNKIAKRRENWRLSYPQKMYKYIKERFPQVLNKPISENILKIISDKNVVLPTSQADENEESTQKSDEDKEDTTLDKTKNNKRKEASSKNNEATKKSRKKK</sequence>